<evidence type="ECO:0000313" key="2">
    <source>
        <dbReference type="EMBL" id="APU14938.1"/>
    </source>
</evidence>
<evidence type="ECO:0000256" key="1">
    <source>
        <dbReference type="SAM" id="Phobius"/>
    </source>
</evidence>
<evidence type="ECO:0000313" key="3">
    <source>
        <dbReference type="Proteomes" id="UP000185511"/>
    </source>
</evidence>
<dbReference type="EMBL" id="CP016076">
    <property type="protein sequence ID" value="APU14938.1"/>
    <property type="molecule type" value="Genomic_DNA"/>
</dbReference>
<dbReference type="KEGG" id="acad:UA74_14400"/>
<dbReference type="Proteomes" id="UP000185511">
    <property type="component" value="Chromosome"/>
</dbReference>
<feature type="transmembrane region" description="Helical" evidence="1">
    <location>
        <begin position="176"/>
        <end position="198"/>
    </location>
</feature>
<name>A0AAC9LBW6_9PSEU</name>
<accession>A0AAC9LBW6</accession>
<keyword evidence="1" id="KW-0472">Membrane</keyword>
<keyword evidence="1" id="KW-1133">Transmembrane helix</keyword>
<sequence>MRRRHGFSDSRFTLAVLGLLILAGWALWSGGILDGPLARDLRTSSVYAAPGVELDEDAAERILGNRRVAVGVLEPGADLREGCHSVRGAANGTVVLMISRDDDEFATYGCALLPDADDENFGRAFVAEMTIGSGIDQFVDQPLEAMKLIAINYDGLVRAGTVPDGARTISPSLPRYLVAGAAVAAVVLGSALVYVTAYRTGRSAVLRRGRREAVDDARSELTAAASVLAGQILELDRQYVLVTGGSGRGKAPVSRQTAAQRREFAARYRRVVSDYTELLTEITRLDAGSGRNVEQLVARVEAMTARCRSLAFLRVRDR</sequence>
<reference evidence="3" key="1">
    <citation type="submission" date="2016-06" db="EMBL/GenBank/DDBJ databases">
        <title>Complete genome sequence of Actinoalloteichus fjordicus DSM 46855 (=ADI127-17), type strain of the new species Actinoalloteichus fjordicus.</title>
        <authorList>
            <person name="Ruckert C."/>
            <person name="Nouioui I."/>
            <person name="Willmese J."/>
            <person name="van Wezel G."/>
            <person name="Klenk H.-P."/>
            <person name="Kalinowski J."/>
            <person name="Zotchev S.B."/>
        </authorList>
    </citation>
    <scope>NUCLEOTIDE SEQUENCE [LARGE SCALE GENOMIC DNA]</scope>
    <source>
        <strain evidence="3">ADI127-7</strain>
    </source>
</reference>
<protein>
    <submittedName>
        <fullName evidence="2">Uncharacterized protein</fullName>
    </submittedName>
</protein>
<dbReference type="RefSeq" id="WP_232237762.1">
    <property type="nucleotide sequence ID" value="NZ_CP016076.1"/>
</dbReference>
<dbReference type="AlphaFoldDB" id="A0AAC9LBW6"/>
<feature type="transmembrane region" description="Helical" evidence="1">
    <location>
        <begin position="12"/>
        <end position="33"/>
    </location>
</feature>
<keyword evidence="3" id="KW-1185">Reference proteome</keyword>
<keyword evidence="1" id="KW-0812">Transmembrane</keyword>
<organism evidence="2 3">
    <name type="scientific">Actinoalloteichus fjordicus</name>
    <dbReference type="NCBI Taxonomy" id="1612552"/>
    <lineage>
        <taxon>Bacteria</taxon>
        <taxon>Bacillati</taxon>
        <taxon>Actinomycetota</taxon>
        <taxon>Actinomycetes</taxon>
        <taxon>Pseudonocardiales</taxon>
        <taxon>Pseudonocardiaceae</taxon>
        <taxon>Actinoalloteichus</taxon>
    </lineage>
</organism>
<gene>
    <name evidence="2" type="ORF">UA74_14400</name>
</gene>
<proteinExistence type="predicted"/>